<dbReference type="AlphaFoldDB" id="A0A077M444"/>
<gene>
    <name evidence="2" type="ORF">BN13_1340004</name>
</gene>
<reference evidence="2 3" key="1">
    <citation type="journal article" date="2013" name="ISME J.">
        <title>A metabolic model for members of the genus Tetrasphaera involved in enhanced biological phosphorus removal.</title>
        <authorList>
            <person name="Kristiansen R."/>
            <person name="Nguyen H.T.T."/>
            <person name="Saunders A.M."/>
            <person name="Nielsen J.L."/>
            <person name="Wimmer R."/>
            <person name="Le V.Q."/>
            <person name="McIlroy S.J."/>
            <person name="Petrovski S."/>
            <person name="Seviour R.J."/>
            <person name="Calteau A."/>
            <person name="Nielsen K.L."/>
            <person name="Nielsen P.H."/>
        </authorList>
    </citation>
    <scope>NUCLEOTIDE SEQUENCE [LARGE SCALE GENOMIC DNA]</scope>
    <source>
        <strain evidence="2 3">Ben 74</strain>
    </source>
</reference>
<dbReference type="SUPFAM" id="SSF50729">
    <property type="entry name" value="PH domain-like"/>
    <property type="match status" value="1"/>
</dbReference>
<proteinExistence type="predicted"/>
<dbReference type="Pfam" id="PF14470">
    <property type="entry name" value="bPH_3"/>
    <property type="match status" value="1"/>
</dbReference>
<dbReference type="EMBL" id="CAJC01000040">
    <property type="protein sequence ID" value="CCI51961.1"/>
    <property type="molecule type" value="Genomic_DNA"/>
</dbReference>
<name>A0A077M444_9MICO</name>
<protein>
    <recommendedName>
        <fullName evidence="1">YokE-like PH domain-containing protein</fullName>
    </recommendedName>
</protein>
<dbReference type="RefSeq" id="WP_235434090.1">
    <property type="nucleotide sequence ID" value="NZ_HF571038.1"/>
</dbReference>
<dbReference type="InterPro" id="IPR037063">
    <property type="entry name" value="PHb_sf"/>
</dbReference>
<dbReference type="Proteomes" id="UP000035720">
    <property type="component" value="Unassembled WGS sequence"/>
</dbReference>
<evidence type="ECO:0000259" key="1">
    <source>
        <dbReference type="Pfam" id="PF14470"/>
    </source>
</evidence>
<comment type="caution">
    <text evidence="2">The sequence shown here is derived from an EMBL/GenBank/DDBJ whole genome shotgun (WGS) entry which is preliminary data.</text>
</comment>
<accession>A0A077M444</accession>
<keyword evidence="3" id="KW-1185">Reference proteome</keyword>
<evidence type="ECO:0000313" key="2">
    <source>
        <dbReference type="EMBL" id="CCI51961.1"/>
    </source>
</evidence>
<dbReference type="Gene3D" id="2.30.29.50">
    <property type="entry name" value="Bacterial Pleckstrin homology domain"/>
    <property type="match status" value="1"/>
</dbReference>
<sequence>MSDEVYYDKKEQLQIVRNSLLPEEQVFAVYDGKDVGTGFIGLTDKRVILQDNSFAGGRVAVTSVPYSKITAVSYASNASVFGRFTEETAVAIHTSHATYEILLRGSDKAKHTHDVILHYMVYS</sequence>
<evidence type="ECO:0000313" key="3">
    <source>
        <dbReference type="Proteomes" id="UP000035720"/>
    </source>
</evidence>
<dbReference type="InterPro" id="IPR039519">
    <property type="entry name" value="YokE-like_PH"/>
</dbReference>
<organism evidence="2 3">
    <name type="scientific">Nostocoides jenkinsii Ben 74</name>
    <dbReference type="NCBI Taxonomy" id="1193518"/>
    <lineage>
        <taxon>Bacteria</taxon>
        <taxon>Bacillati</taxon>
        <taxon>Actinomycetota</taxon>
        <taxon>Actinomycetes</taxon>
        <taxon>Micrococcales</taxon>
        <taxon>Intrasporangiaceae</taxon>
        <taxon>Nostocoides</taxon>
    </lineage>
</organism>
<feature type="domain" description="YokE-like PH" evidence="1">
    <location>
        <begin position="22"/>
        <end position="103"/>
    </location>
</feature>